<dbReference type="Proteomes" id="UP001156882">
    <property type="component" value="Unassembled WGS sequence"/>
</dbReference>
<organism evidence="1 2">
    <name type="scientific">Labrys miyagiensis</name>
    <dbReference type="NCBI Taxonomy" id="346912"/>
    <lineage>
        <taxon>Bacteria</taxon>
        <taxon>Pseudomonadati</taxon>
        <taxon>Pseudomonadota</taxon>
        <taxon>Alphaproteobacteria</taxon>
        <taxon>Hyphomicrobiales</taxon>
        <taxon>Xanthobacteraceae</taxon>
        <taxon>Labrys</taxon>
    </lineage>
</organism>
<name>A0ABQ6CRW3_9HYPH</name>
<protein>
    <submittedName>
        <fullName evidence="1">Uncharacterized protein</fullName>
    </submittedName>
</protein>
<evidence type="ECO:0000313" key="2">
    <source>
        <dbReference type="Proteomes" id="UP001156882"/>
    </source>
</evidence>
<evidence type="ECO:0000313" key="1">
    <source>
        <dbReference type="EMBL" id="GLS21012.1"/>
    </source>
</evidence>
<sequence length="69" mass="7502">MTLAPGAAIDLRRGSLMVPTIEKGGVASHEYTQDEALAAIKANIEWYRGPRCSALWPLTNADLHRDLAP</sequence>
<accession>A0ABQ6CRW3</accession>
<gene>
    <name evidence="1" type="ORF">GCM10007874_40290</name>
</gene>
<comment type="caution">
    <text evidence="1">The sequence shown here is derived from an EMBL/GenBank/DDBJ whole genome shotgun (WGS) entry which is preliminary data.</text>
</comment>
<dbReference type="EMBL" id="BSPC01000039">
    <property type="protein sequence ID" value="GLS21012.1"/>
    <property type="molecule type" value="Genomic_DNA"/>
</dbReference>
<keyword evidence="2" id="KW-1185">Reference proteome</keyword>
<reference evidence="2" key="1">
    <citation type="journal article" date="2019" name="Int. J. Syst. Evol. Microbiol.">
        <title>The Global Catalogue of Microorganisms (GCM) 10K type strain sequencing project: providing services to taxonomists for standard genome sequencing and annotation.</title>
        <authorList>
            <consortium name="The Broad Institute Genomics Platform"/>
            <consortium name="The Broad Institute Genome Sequencing Center for Infectious Disease"/>
            <person name="Wu L."/>
            <person name="Ma J."/>
        </authorList>
    </citation>
    <scope>NUCLEOTIDE SEQUENCE [LARGE SCALE GENOMIC DNA]</scope>
    <source>
        <strain evidence="2">NBRC 101365</strain>
    </source>
</reference>
<proteinExistence type="predicted"/>